<dbReference type="Proteomes" id="UP000751190">
    <property type="component" value="Unassembled WGS sequence"/>
</dbReference>
<keyword evidence="1" id="KW-0732">Signal</keyword>
<feature type="chain" id="PRO_5035284792" description="VTT domain-containing protein" evidence="1">
    <location>
        <begin position="21"/>
        <end position="253"/>
    </location>
</feature>
<evidence type="ECO:0000313" key="4">
    <source>
        <dbReference type="Proteomes" id="UP000751190"/>
    </source>
</evidence>
<dbReference type="InterPro" id="IPR053240">
    <property type="entry name" value="VTT_domain"/>
</dbReference>
<feature type="signal peptide" evidence="1">
    <location>
        <begin position="1"/>
        <end position="20"/>
    </location>
</feature>
<evidence type="ECO:0000259" key="2">
    <source>
        <dbReference type="Pfam" id="PF09335"/>
    </source>
</evidence>
<dbReference type="Pfam" id="PF09335">
    <property type="entry name" value="VTT_dom"/>
    <property type="match status" value="1"/>
</dbReference>
<keyword evidence="4" id="KW-1185">Reference proteome</keyword>
<feature type="domain" description="VTT" evidence="2">
    <location>
        <begin position="59"/>
        <end position="190"/>
    </location>
</feature>
<evidence type="ECO:0000313" key="3">
    <source>
        <dbReference type="EMBL" id="KAG8462070.1"/>
    </source>
</evidence>
<proteinExistence type="predicted"/>
<sequence>MMLRLALLACCASGVGGVAGRNPRLARASPRMLDVETLRNLGPAGMTAAVLVADMVPGVPTQPIALATGALFGFQEGLACVVTGQACAAAGAIALARSPAAKAILNKAQAALSSSGALKRSLDAIAATIDSQSALGVCGTIIGVRQSPVIPFSLGNYYIGLFTRAPLMSVVVGTIIGCLPLNALWVYVGSTTSDALGAVLRGEKVDVSAILSTPAGETLEALGAVATAVLAVVLFSTLKAASQVGAETLPGDD</sequence>
<dbReference type="EMBL" id="JAGTXO010000022">
    <property type="protein sequence ID" value="KAG8462070.1"/>
    <property type="molecule type" value="Genomic_DNA"/>
</dbReference>
<gene>
    <name evidence="3" type="ORF">KFE25_011520</name>
</gene>
<dbReference type="PANTHER" id="PTHR46826:SF1">
    <property type="entry name" value="TVP38_TMEM64 FAMILY MEMBRANE PROTEIN YDJX"/>
    <property type="match status" value="1"/>
</dbReference>
<dbReference type="AlphaFoldDB" id="A0A8J5XMX9"/>
<dbReference type="InterPro" id="IPR032816">
    <property type="entry name" value="VTT_dom"/>
</dbReference>
<comment type="caution">
    <text evidence="3">The sequence shown here is derived from an EMBL/GenBank/DDBJ whole genome shotgun (WGS) entry which is preliminary data.</text>
</comment>
<name>A0A8J5XMX9_DIALT</name>
<dbReference type="OrthoDB" id="166803at2759"/>
<reference evidence="3" key="1">
    <citation type="submission" date="2021-05" db="EMBL/GenBank/DDBJ databases">
        <title>The genome of the haptophyte Pavlova lutheri (Diacronema luteri, Pavlovales) - a model for lipid biosynthesis in eukaryotic algae.</title>
        <authorList>
            <person name="Hulatt C.J."/>
            <person name="Posewitz M.C."/>
        </authorList>
    </citation>
    <scope>NUCLEOTIDE SEQUENCE</scope>
    <source>
        <strain evidence="3">NIVA-4/92</strain>
    </source>
</reference>
<dbReference type="PANTHER" id="PTHR46826">
    <property type="match status" value="1"/>
</dbReference>
<evidence type="ECO:0000256" key="1">
    <source>
        <dbReference type="SAM" id="SignalP"/>
    </source>
</evidence>
<protein>
    <recommendedName>
        <fullName evidence="2">VTT domain-containing protein</fullName>
    </recommendedName>
</protein>
<organism evidence="3 4">
    <name type="scientific">Diacronema lutheri</name>
    <name type="common">Unicellular marine alga</name>
    <name type="synonym">Monochrysis lutheri</name>
    <dbReference type="NCBI Taxonomy" id="2081491"/>
    <lineage>
        <taxon>Eukaryota</taxon>
        <taxon>Haptista</taxon>
        <taxon>Haptophyta</taxon>
        <taxon>Pavlovophyceae</taxon>
        <taxon>Pavlovales</taxon>
        <taxon>Pavlovaceae</taxon>
        <taxon>Diacronema</taxon>
    </lineage>
</organism>
<accession>A0A8J5XMX9</accession>